<dbReference type="EMBL" id="JAJFAZ020000002">
    <property type="protein sequence ID" value="KAI5345243.1"/>
    <property type="molecule type" value="Genomic_DNA"/>
</dbReference>
<evidence type="ECO:0000256" key="2">
    <source>
        <dbReference type="SAM" id="Phobius"/>
    </source>
</evidence>
<name>A0AAD4WKM6_PRUDU</name>
<keyword evidence="2" id="KW-0812">Transmembrane</keyword>
<keyword evidence="2" id="KW-0472">Membrane</keyword>
<protein>
    <submittedName>
        <fullName evidence="3">Uncharacterized protein</fullName>
    </submittedName>
</protein>
<evidence type="ECO:0000313" key="3">
    <source>
        <dbReference type="EMBL" id="KAI5345243.1"/>
    </source>
</evidence>
<keyword evidence="4" id="KW-1185">Reference proteome</keyword>
<organism evidence="3 4">
    <name type="scientific">Prunus dulcis</name>
    <name type="common">Almond</name>
    <name type="synonym">Amygdalus dulcis</name>
    <dbReference type="NCBI Taxonomy" id="3755"/>
    <lineage>
        <taxon>Eukaryota</taxon>
        <taxon>Viridiplantae</taxon>
        <taxon>Streptophyta</taxon>
        <taxon>Embryophyta</taxon>
        <taxon>Tracheophyta</taxon>
        <taxon>Spermatophyta</taxon>
        <taxon>Magnoliopsida</taxon>
        <taxon>eudicotyledons</taxon>
        <taxon>Gunneridae</taxon>
        <taxon>Pentapetalae</taxon>
        <taxon>rosids</taxon>
        <taxon>fabids</taxon>
        <taxon>Rosales</taxon>
        <taxon>Rosaceae</taxon>
        <taxon>Amygdaloideae</taxon>
        <taxon>Amygdaleae</taxon>
        <taxon>Prunus</taxon>
    </lineage>
</organism>
<evidence type="ECO:0000313" key="4">
    <source>
        <dbReference type="Proteomes" id="UP001054821"/>
    </source>
</evidence>
<feature type="transmembrane region" description="Helical" evidence="2">
    <location>
        <begin position="12"/>
        <end position="35"/>
    </location>
</feature>
<feature type="region of interest" description="Disordered" evidence="1">
    <location>
        <begin position="119"/>
        <end position="143"/>
    </location>
</feature>
<keyword evidence="2" id="KW-1133">Transmembrane helix</keyword>
<evidence type="ECO:0000256" key="1">
    <source>
        <dbReference type="SAM" id="MobiDB-lite"/>
    </source>
</evidence>
<comment type="caution">
    <text evidence="3">The sequence shown here is derived from an EMBL/GenBank/DDBJ whole genome shotgun (WGS) entry which is preliminary data.</text>
</comment>
<gene>
    <name evidence="3" type="ORF">L3X38_013120</name>
</gene>
<feature type="transmembrane region" description="Helical" evidence="2">
    <location>
        <begin position="80"/>
        <end position="101"/>
    </location>
</feature>
<sequence>MRFPDQHLFHKHPVTMTVILCSIITYSLAFSLELLLLHQHSVSGTSHDDVYPRNWSIAFGSLSLASVLGLLFSPPFSWRLWLPVLLCFLLLTLLAFAPKLVAPVGELFSRFHRGGNRLSRRTSSPLLPLSSPVSSTSQADSQS</sequence>
<feature type="compositionally biased region" description="Low complexity" evidence="1">
    <location>
        <begin position="121"/>
        <end position="137"/>
    </location>
</feature>
<reference evidence="3 4" key="1">
    <citation type="journal article" date="2022" name="G3 (Bethesda)">
        <title>Whole-genome sequence and methylome profiling of the almond [Prunus dulcis (Mill.) D.A. Webb] cultivar 'Nonpareil'.</title>
        <authorList>
            <person name="D'Amico-Willman K.M."/>
            <person name="Ouma W.Z."/>
            <person name="Meulia T."/>
            <person name="Sideli G.M."/>
            <person name="Gradziel T.M."/>
            <person name="Fresnedo-Ramirez J."/>
        </authorList>
    </citation>
    <scope>NUCLEOTIDE SEQUENCE [LARGE SCALE GENOMIC DNA]</scope>
    <source>
        <strain evidence="3">Clone GOH B32 T37-40</strain>
    </source>
</reference>
<accession>A0AAD4WKM6</accession>
<proteinExistence type="predicted"/>
<dbReference type="AlphaFoldDB" id="A0AAD4WKM6"/>
<dbReference type="Proteomes" id="UP001054821">
    <property type="component" value="Chromosome 2"/>
</dbReference>
<feature type="transmembrane region" description="Helical" evidence="2">
    <location>
        <begin position="55"/>
        <end position="73"/>
    </location>
</feature>